<protein>
    <recommendedName>
        <fullName evidence="2">Gag1-like clamp domain-containing protein</fullName>
    </recommendedName>
</protein>
<dbReference type="AlphaFoldDB" id="A0A9D4Z4E7"/>
<evidence type="ECO:0000256" key="1">
    <source>
        <dbReference type="SAM" id="MobiDB-lite"/>
    </source>
</evidence>
<comment type="caution">
    <text evidence="3">The sequence shown here is derived from an EMBL/GenBank/DDBJ whole genome shotgun (WGS) entry which is preliminary data.</text>
</comment>
<dbReference type="PANTHER" id="PTHR33373">
    <property type="entry name" value="OS07G0479600 PROTEIN"/>
    <property type="match status" value="1"/>
</dbReference>
<dbReference type="Pfam" id="PF13259">
    <property type="entry name" value="clamp_Gag1-like"/>
    <property type="match status" value="1"/>
</dbReference>
<keyword evidence="4" id="KW-1185">Reference proteome</keyword>
<evidence type="ECO:0000313" key="3">
    <source>
        <dbReference type="EMBL" id="KAI5060052.1"/>
    </source>
</evidence>
<evidence type="ECO:0000259" key="2">
    <source>
        <dbReference type="Pfam" id="PF13259"/>
    </source>
</evidence>
<feature type="domain" description="Gag1-like clamp" evidence="2">
    <location>
        <begin position="52"/>
        <end position="153"/>
    </location>
</feature>
<sequence>MHGHSACFGSCSKSPDVLSAAEQPSKFPDSPVRRVKEFWGSSSNEGELTKESKSSQRSLSFSKQDQSAGSYEAKLSPSRVDGNHGLALWMEQRREWTKKTSQAVATQTHEPVISWSSTYEDLLSTSRPFAKPIPLPEMVNFLVGVWEQEGFYD</sequence>
<feature type="region of interest" description="Disordered" evidence="1">
    <location>
        <begin position="1"/>
        <end position="78"/>
    </location>
</feature>
<dbReference type="PANTHER" id="PTHR33373:SF34">
    <property type="entry name" value="DUF4050 DOMAIN-CONTAINING PROTEIN"/>
    <property type="match status" value="1"/>
</dbReference>
<dbReference type="EMBL" id="JABFUD020000024">
    <property type="protein sequence ID" value="KAI5060052.1"/>
    <property type="molecule type" value="Genomic_DNA"/>
</dbReference>
<evidence type="ECO:0000313" key="4">
    <source>
        <dbReference type="Proteomes" id="UP000886520"/>
    </source>
</evidence>
<name>A0A9D4Z4E7_ADICA</name>
<organism evidence="3 4">
    <name type="scientific">Adiantum capillus-veneris</name>
    <name type="common">Maidenhair fern</name>
    <dbReference type="NCBI Taxonomy" id="13818"/>
    <lineage>
        <taxon>Eukaryota</taxon>
        <taxon>Viridiplantae</taxon>
        <taxon>Streptophyta</taxon>
        <taxon>Embryophyta</taxon>
        <taxon>Tracheophyta</taxon>
        <taxon>Polypodiopsida</taxon>
        <taxon>Polypodiidae</taxon>
        <taxon>Polypodiales</taxon>
        <taxon>Pteridineae</taxon>
        <taxon>Pteridaceae</taxon>
        <taxon>Vittarioideae</taxon>
        <taxon>Adiantum</taxon>
    </lineage>
</organism>
<accession>A0A9D4Z4E7</accession>
<dbReference type="OrthoDB" id="1896025at2759"/>
<dbReference type="Proteomes" id="UP000886520">
    <property type="component" value="Chromosome 24"/>
</dbReference>
<gene>
    <name evidence="3" type="ORF">GOP47_0024472</name>
</gene>
<reference evidence="3" key="1">
    <citation type="submission" date="2021-01" db="EMBL/GenBank/DDBJ databases">
        <title>Adiantum capillus-veneris genome.</title>
        <authorList>
            <person name="Fang Y."/>
            <person name="Liao Q."/>
        </authorList>
    </citation>
    <scope>NUCLEOTIDE SEQUENCE</scope>
    <source>
        <strain evidence="3">H3</strain>
        <tissue evidence="3">Leaf</tissue>
    </source>
</reference>
<dbReference type="InterPro" id="IPR025124">
    <property type="entry name" value="Gag1-like_clamp"/>
</dbReference>
<proteinExistence type="predicted"/>